<dbReference type="AlphaFoldDB" id="A0A072U9U4"/>
<dbReference type="FunFam" id="1.10.630.10:FF:000008">
    <property type="entry name" value="Cytochrome P450 71D8"/>
    <property type="match status" value="1"/>
</dbReference>
<proteinExistence type="inferred from homology"/>
<dbReference type="CDD" id="cd11072">
    <property type="entry name" value="CYP71-like"/>
    <property type="match status" value="1"/>
</dbReference>
<keyword evidence="3 8" id="KW-0349">Heme</keyword>
<protein>
    <submittedName>
        <fullName evidence="11">Cytochrome P450 family 71 protein</fullName>
    </submittedName>
    <submittedName>
        <fullName evidence="12">Putative premnaspirodiene oxygenase</fullName>
        <ecNumber evidence="12">1.14.14.151</ecNumber>
    </submittedName>
</protein>
<dbReference type="GO" id="GO:0016491">
    <property type="term" value="F:oxidoreductase activity"/>
    <property type="evidence" value="ECO:0000318"/>
    <property type="project" value="GO_Central"/>
</dbReference>
<dbReference type="EC" id="1.14.14.151" evidence="12"/>
<dbReference type="PANTHER" id="PTHR47953">
    <property type="entry name" value="OS08G0105600 PROTEIN"/>
    <property type="match status" value="1"/>
</dbReference>
<name>A0A072U9U4_MEDTR</name>
<reference evidence="11 14" key="1">
    <citation type="journal article" date="2011" name="Nature">
        <title>The Medicago genome provides insight into the evolution of rhizobial symbioses.</title>
        <authorList>
            <person name="Young N.D."/>
            <person name="Debelle F."/>
            <person name="Oldroyd G.E."/>
            <person name="Geurts R."/>
            <person name="Cannon S.B."/>
            <person name="Udvardi M.K."/>
            <person name="Benedito V.A."/>
            <person name="Mayer K.F."/>
            <person name="Gouzy J."/>
            <person name="Schoof H."/>
            <person name="Van de Peer Y."/>
            <person name="Proost S."/>
            <person name="Cook D.R."/>
            <person name="Meyers B.C."/>
            <person name="Spannagl M."/>
            <person name="Cheung F."/>
            <person name="De Mita S."/>
            <person name="Krishnakumar V."/>
            <person name="Gundlach H."/>
            <person name="Zhou S."/>
            <person name="Mudge J."/>
            <person name="Bharti A.K."/>
            <person name="Murray J.D."/>
            <person name="Naoumkina M.A."/>
            <person name="Rosen B."/>
            <person name="Silverstein K.A."/>
            <person name="Tang H."/>
            <person name="Rombauts S."/>
            <person name="Zhao P.X."/>
            <person name="Zhou P."/>
            <person name="Barbe V."/>
            <person name="Bardou P."/>
            <person name="Bechner M."/>
            <person name="Bellec A."/>
            <person name="Berger A."/>
            <person name="Berges H."/>
            <person name="Bidwell S."/>
            <person name="Bisseling T."/>
            <person name="Choisne N."/>
            <person name="Couloux A."/>
            <person name="Denny R."/>
            <person name="Deshpande S."/>
            <person name="Dai X."/>
            <person name="Doyle J.J."/>
            <person name="Dudez A.M."/>
            <person name="Farmer A.D."/>
            <person name="Fouteau S."/>
            <person name="Franken C."/>
            <person name="Gibelin C."/>
            <person name="Gish J."/>
            <person name="Goldstein S."/>
            <person name="Gonzalez A.J."/>
            <person name="Green P.J."/>
            <person name="Hallab A."/>
            <person name="Hartog M."/>
            <person name="Hua A."/>
            <person name="Humphray S.J."/>
            <person name="Jeong D.H."/>
            <person name="Jing Y."/>
            <person name="Jocker A."/>
            <person name="Kenton S.M."/>
            <person name="Kim D.J."/>
            <person name="Klee K."/>
            <person name="Lai H."/>
            <person name="Lang C."/>
            <person name="Lin S."/>
            <person name="Macmil S.L."/>
            <person name="Magdelenat G."/>
            <person name="Matthews L."/>
            <person name="McCorrison J."/>
            <person name="Monaghan E.L."/>
            <person name="Mun J.H."/>
            <person name="Najar F.Z."/>
            <person name="Nicholson C."/>
            <person name="Noirot C."/>
            <person name="O'Bleness M."/>
            <person name="Paule C.R."/>
            <person name="Poulain J."/>
            <person name="Prion F."/>
            <person name="Qin B."/>
            <person name="Qu C."/>
            <person name="Retzel E.F."/>
            <person name="Riddle C."/>
            <person name="Sallet E."/>
            <person name="Samain S."/>
            <person name="Samson N."/>
            <person name="Sanders I."/>
            <person name="Saurat O."/>
            <person name="Scarpelli C."/>
            <person name="Schiex T."/>
            <person name="Segurens B."/>
            <person name="Severin A.J."/>
            <person name="Sherrier D.J."/>
            <person name="Shi R."/>
            <person name="Sims S."/>
            <person name="Singer S.R."/>
            <person name="Sinharoy S."/>
            <person name="Sterck L."/>
            <person name="Viollet A."/>
            <person name="Wang B.B."/>
            <person name="Wang K."/>
            <person name="Wang M."/>
            <person name="Wang X."/>
            <person name="Warfsmann J."/>
            <person name="Weissenbach J."/>
            <person name="White D.D."/>
            <person name="White J.D."/>
            <person name="Wiley G.B."/>
            <person name="Wincker P."/>
            <person name="Xing Y."/>
            <person name="Yang L."/>
            <person name="Yao Z."/>
            <person name="Ying F."/>
            <person name="Zhai J."/>
            <person name="Zhou L."/>
            <person name="Zuber A."/>
            <person name="Denarie J."/>
            <person name="Dixon R.A."/>
            <person name="May G.D."/>
            <person name="Schwartz D.C."/>
            <person name="Rogers J."/>
            <person name="Quetier F."/>
            <person name="Town C.D."/>
            <person name="Roe B.A."/>
        </authorList>
    </citation>
    <scope>NUCLEOTIDE SEQUENCE [LARGE SCALE GENOMIC DNA]</scope>
    <source>
        <strain evidence="11">A17</strain>
        <strain evidence="13 14">cv. Jemalong A17</strain>
    </source>
</reference>
<dbReference type="InterPro" id="IPR052306">
    <property type="entry name" value="CYP450_71D"/>
</dbReference>
<keyword evidence="7 9" id="KW-0503">Monooxygenase</keyword>
<dbReference type="InterPro" id="IPR001128">
    <property type="entry name" value="Cyt_P450"/>
</dbReference>
<keyword evidence="5 9" id="KW-0560">Oxidoreductase</keyword>
<keyword evidence="10" id="KW-0812">Transmembrane</keyword>
<feature type="transmembrane region" description="Helical" evidence="10">
    <location>
        <begin position="6"/>
        <end position="24"/>
    </location>
</feature>
<evidence type="ECO:0000313" key="12">
    <source>
        <dbReference type="EMBL" id="RHN51015.1"/>
    </source>
</evidence>
<dbReference type="OrthoDB" id="2789670at2759"/>
<dbReference type="GO" id="GO:0020037">
    <property type="term" value="F:heme binding"/>
    <property type="evidence" value="ECO:0007669"/>
    <property type="project" value="InterPro"/>
</dbReference>
<organism evidence="11 14">
    <name type="scientific">Medicago truncatula</name>
    <name type="common">Barrel medic</name>
    <name type="synonym">Medicago tribuloides</name>
    <dbReference type="NCBI Taxonomy" id="3880"/>
    <lineage>
        <taxon>Eukaryota</taxon>
        <taxon>Viridiplantae</taxon>
        <taxon>Streptophyta</taxon>
        <taxon>Embryophyta</taxon>
        <taxon>Tracheophyta</taxon>
        <taxon>Spermatophyta</taxon>
        <taxon>Magnoliopsida</taxon>
        <taxon>eudicotyledons</taxon>
        <taxon>Gunneridae</taxon>
        <taxon>Pentapetalae</taxon>
        <taxon>rosids</taxon>
        <taxon>fabids</taxon>
        <taxon>Fabales</taxon>
        <taxon>Fabaceae</taxon>
        <taxon>Papilionoideae</taxon>
        <taxon>50 kb inversion clade</taxon>
        <taxon>NPAAA clade</taxon>
        <taxon>Hologalegina</taxon>
        <taxon>IRL clade</taxon>
        <taxon>Trifolieae</taxon>
        <taxon>Medicago</taxon>
    </lineage>
</organism>
<evidence type="ECO:0000256" key="10">
    <source>
        <dbReference type="SAM" id="Phobius"/>
    </source>
</evidence>
<evidence type="ECO:0000313" key="11">
    <source>
        <dbReference type="EMBL" id="KEH25843.1"/>
    </source>
</evidence>
<dbReference type="Gramene" id="rna35376">
    <property type="protein sequence ID" value="RHN51015.1"/>
    <property type="gene ID" value="gene35376"/>
</dbReference>
<dbReference type="PRINTS" id="PR00463">
    <property type="entry name" value="EP450I"/>
</dbReference>
<evidence type="ECO:0000256" key="5">
    <source>
        <dbReference type="ARBA" id="ARBA00023002"/>
    </source>
</evidence>
<accession>A0A072U9U4</accession>
<reference evidence="12" key="4">
    <citation type="journal article" date="2018" name="Nat. Plants">
        <title>Whole-genome landscape of Medicago truncatula symbiotic genes.</title>
        <authorList>
            <person name="Pecrix Y."/>
            <person name="Gamas P."/>
            <person name="Carrere S."/>
        </authorList>
    </citation>
    <scope>NUCLEOTIDE SEQUENCE</scope>
    <source>
        <tissue evidence="12">Leaves</tissue>
    </source>
</reference>
<keyword evidence="6 8" id="KW-0408">Iron</keyword>
<evidence type="ECO:0000256" key="4">
    <source>
        <dbReference type="ARBA" id="ARBA00022723"/>
    </source>
</evidence>
<evidence type="ECO:0000256" key="1">
    <source>
        <dbReference type="ARBA" id="ARBA00001971"/>
    </source>
</evidence>
<evidence type="ECO:0000256" key="6">
    <source>
        <dbReference type="ARBA" id="ARBA00023004"/>
    </source>
</evidence>
<keyword evidence="10" id="KW-1133">Transmembrane helix</keyword>
<dbReference type="GO" id="GO:0016705">
    <property type="term" value="F:oxidoreductase activity, acting on paired donors, with incorporation or reduction of molecular oxygen"/>
    <property type="evidence" value="ECO:0007669"/>
    <property type="project" value="InterPro"/>
</dbReference>
<feature type="binding site" description="axial binding residue" evidence="8">
    <location>
        <position position="442"/>
    </location>
    <ligand>
        <name>heme</name>
        <dbReference type="ChEBI" id="CHEBI:30413"/>
    </ligand>
    <ligandPart>
        <name>Fe</name>
        <dbReference type="ChEBI" id="CHEBI:18248"/>
    </ligandPart>
</feature>
<keyword evidence="14" id="KW-1185">Reference proteome</keyword>
<evidence type="ECO:0000256" key="7">
    <source>
        <dbReference type="ARBA" id="ARBA00023033"/>
    </source>
</evidence>
<dbReference type="SUPFAM" id="SSF48264">
    <property type="entry name" value="Cytochrome P450"/>
    <property type="match status" value="1"/>
</dbReference>
<dbReference type="Pfam" id="PF00067">
    <property type="entry name" value="p450"/>
    <property type="match status" value="1"/>
</dbReference>
<dbReference type="Proteomes" id="UP000265566">
    <property type="component" value="Chromosome 6"/>
</dbReference>
<keyword evidence="4 8" id="KW-0479">Metal-binding</keyword>
<dbReference type="PRINTS" id="PR00385">
    <property type="entry name" value="P450"/>
</dbReference>
<dbReference type="InterPro" id="IPR002401">
    <property type="entry name" value="Cyt_P450_E_grp-I"/>
</dbReference>
<dbReference type="KEGG" id="mtr:25496090"/>
<dbReference type="InterPro" id="IPR036396">
    <property type="entry name" value="Cyt_P450_sf"/>
</dbReference>
<dbReference type="PROSITE" id="PS00086">
    <property type="entry name" value="CYTOCHROME_P450"/>
    <property type="match status" value="1"/>
</dbReference>
<comment type="cofactor">
    <cofactor evidence="1 8">
        <name>heme</name>
        <dbReference type="ChEBI" id="CHEBI:30413"/>
    </cofactor>
</comment>
<evidence type="ECO:0000313" key="13">
    <source>
        <dbReference type="EnsemblPlants" id="KEH25843"/>
    </source>
</evidence>
<keyword evidence="10" id="KW-0472">Membrane</keyword>
<evidence type="ECO:0000256" key="9">
    <source>
        <dbReference type="RuleBase" id="RU000461"/>
    </source>
</evidence>
<sequence length="500" mass="56968">MESKSSFLIISSFIFFLLFLAKIYKQKIKMRSHKLPPGPWKLPLIGNLHQLALAGKLPHHTLGDLSHKYGPLMHLQLGEISTVVVSSPNLTKEIMKTHDLSFVQRPQFLAPNILTYESKDIIFASYGDYWRQMRKICTSELLSAKRVQSFSSIREDGVEKMIQFIHSSSCQDPLDLTKMVSSLVSSFVSRATFGKKSKYEDDLLCLLKQAMEMASGFDVADLFPSFKPIHLITGIKPKLENLQKKLDMILESIINEHQSNPALQGENLVDVLLRIQQRSSLEIPITQDNVKAVIWDMFGGGSDTSAITIEWAMSELMKNPRVMKKAQAEIREAVKGKKRIYESDLHKLGYLKLVIKETLRLHPPATLLMRECREACNIGGYEIPLKTNLILNAWAIGRDPEHWSDAEKFIPERFHDSTGFDFNKVNDNSFQYFPFGGGRRMCPGILFGLANIELPLAALLYHFDWKIPNEMKEEDLDMTEVFGATVSRKNNLFLIPTQYI</sequence>
<dbReference type="EMBL" id="PSQE01000006">
    <property type="protein sequence ID" value="RHN51015.1"/>
    <property type="molecule type" value="Genomic_DNA"/>
</dbReference>
<reference evidence="13" key="3">
    <citation type="submission" date="2015-04" db="UniProtKB">
        <authorList>
            <consortium name="EnsemblPlants"/>
        </authorList>
    </citation>
    <scope>IDENTIFICATION</scope>
    <source>
        <strain evidence="13">cv. Jemalong A17</strain>
    </source>
</reference>
<comment type="similarity">
    <text evidence="2 9">Belongs to the cytochrome P450 family.</text>
</comment>
<dbReference type="PANTHER" id="PTHR47953:SF16">
    <property type="entry name" value="CYTOCHROME P450 71D8"/>
    <property type="match status" value="1"/>
</dbReference>
<dbReference type="EMBL" id="CM001222">
    <property type="protein sequence ID" value="KEH25843.1"/>
    <property type="molecule type" value="Genomic_DNA"/>
</dbReference>
<dbReference type="GO" id="GO:0004497">
    <property type="term" value="F:monooxygenase activity"/>
    <property type="evidence" value="ECO:0007669"/>
    <property type="project" value="UniProtKB-KW"/>
</dbReference>
<dbReference type="HOGENOM" id="CLU_001570_4_1_1"/>
<evidence type="ECO:0000256" key="8">
    <source>
        <dbReference type="PIRSR" id="PIRSR602401-1"/>
    </source>
</evidence>
<dbReference type="InterPro" id="IPR017972">
    <property type="entry name" value="Cyt_P450_CS"/>
</dbReference>
<dbReference type="STRING" id="3880.A0A072U9U4"/>
<gene>
    <name evidence="13" type="primary">25496090</name>
    <name evidence="11" type="ordered locus">MTR_6g035100</name>
    <name evidence="12" type="ORF">MtrunA17_Chr6g0463791</name>
</gene>
<dbReference type="Gene3D" id="1.10.630.10">
    <property type="entry name" value="Cytochrome P450"/>
    <property type="match status" value="1"/>
</dbReference>
<dbReference type="GO" id="GO:0005506">
    <property type="term" value="F:iron ion binding"/>
    <property type="evidence" value="ECO:0007669"/>
    <property type="project" value="InterPro"/>
</dbReference>
<evidence type="ECO:0000256" key="2">
    <source>
        <dbReference type="ARBA" id="ARBA00010617"/>
    </source>
</evidence>
<evidence type="ECO:0000256" key="3">
    <source>
        <dbReference type="ARBA" id="ARBA00022617"/>
    </source>
</evidence>
<evidence type="ECO:0000313" key="14">
    <source>
        <dbReference type="Proteomes" id="UP000002051"/>
    </source>
</evidence>
<dbReference type="Proteomes" id="UP000002051">
    <property type="component" value="Chromosome 6"/>
</dbReference>
<dbReference type="EnsemblPlants" id="KEH25843">
    <property type="protein sequence ID" value="KEH25843"/>
    <property type="gene ID" value="MTR_6g035100"/>
</dbReference>
<reference evidence="11 14" key="2">
    <citation type="journal article" date="2014" name="BMC Genomics">
        <title>An improved genome release (version Mt4.0) for the model legume Medicago truncatula.</title>
        <authorList>
            <person name="Tang H."/>
            <person name="Krishnakumar V."/>
            <person name="Bidwell S."/>
            <person name="Rosen B."/>
            <person name="Chan A."/>
            <person name="Zhou S."/>
            <person name="Gentzbittel L."/>
            <person name="Childs K.L."/>
            <person name="Yandell M."/>
            <person name="Gundlach H."/>
            <person name="Mayer K.F."/>
            <person name="Schwartz D.C."/>
            <person name="Town C.D."/>
        </authorList>
    </citation>
    <scope>GENOME REANNOTATION</scope>
    <source>
        <strain evidence="11">A17</strain>
        <strain evidence="13 14">cv. Jemalong A17</strain>
    </source>
</reference>